<dbReference type="PANTHER" id="PTHR45911:SF4">
    <property type="entry name" value="MULTIPLE C2 AND TRANSMEMBRANE DOMAIN-CONTAINING PROTEIN"/>
    <property type="match status" value="1"/>
</dbReference>
<dbReference type="PROSITE" id="PS50004">
    <property type="entry name" value="C2"/>
    <property type="match status" value="1"/>
</dbReference>
<name>A0A7S1PEI1_9EUKA</name>
<evidence type="ECO:0000256" key="1">
    <source>
        <dbReference type="ARBA" id="ARBA00022723"/>
    </source>
</evidence>
<keyword evidence="1" id="KW-0479">Metal-binding</keyword>
<evidence type="ECO:0000256" key="3">
    <source>
        <dbReference type="SAM" id="MobiDB-lite"/>
    </source>
</evidence>
<dbReference type="Gene3D" id="2.60.40.150">
    <property type="entry name" value="C2 domain"/>
    <property type="match status" value="1"/>
</dbReference>
<dbReference type="EMBL" id="HBGD01001910">
    <property type="protein sequence ID" value="CAD9078368.1"/>
    <property type="molecule type" value="Transcribed_RNA"/>
</dbReference>
<feature type="compositionally biased region" description="Polar residues" evidence="3">
    <location>
        <begin position="87"/>
        <end position="112"/>
    </location>
</feature>
<organism evidence="5">
    <name type="scientific">Percolomonas cosmopolitus</name>
    <dbReference type="NCBI Taxonomy" id="63605"/>
    <lineage>
        <taxon>Eukaryota</taxon>
        <taxon>Discoba</taxon>
        <taxon>Heterolobosea</taxon>
        <taxon>Tetramitia</taxon>
        <taxon>Eutetramitia</taxon>
        <taxon>Percolomonadidae</taxon>
        <taxon>Percolomonas</taxon>
    </lineage>
</organism>
<dbReference type="Pfam" id="PF00168">
    <property type="entry name" value="C2"/>
    <property type="match status" value="1"/>
</dbReference>
<feature type="region of interest" description="Disordered" evidence="3">
    <location>
        <begin position="1"/>
        <end position="158"/>
    </location>
</feature>
<dbReference type="InterPro" id="IPR000008">
    <property type="entry name" value="C2_dom"/>
</dbReference>
<evidence type="ECO:0000259" key="4">
    <source>
        <dbReference type="PROSITE" id="PS50004"/>
    </source>
</evidence>
<dbReference type="GO" id="GO:0016020">
    <property type="term" value="C:membrane"/>
    <property type="evidence" value="ECO:0007669"/>
    <property type="project" value="TreeGrafter"/>
</dbReference>
<dbReference type="SMART" id="SM00239">
    <property type="entry name" value="C2"/>
    <property type="match status" value="1"/>
</dbReference>
<proteinExistence type="predicted"/>
<protein>
    <recommendedName>
        <fullName evidence="4">C2 domain-containing protein</fullName>
    </recommendedName>
</protein>
<sequence>MSPATSKKSSNNRKKTRLGIFSRNTMKQKNGATEETNKRKTQQPSHVDESSTKHIERDNVAPTKPGNESIQKAIGKHQNSRQDGKESPSQNNNKARVEASTTSARSQNQSKVDVTPTDKEKPPSLDNTSRSDDQESPSSAASFSPPPSPSLAQNVQRKTSLYDVVRTKQSEMKTNSFDSSKDMRVRLELIRGKDFPKCDIGPLAKSDPFCIVSLWNKQKKRGKISRGVEMSRSKVHKKTLNPQFNETLEFTIKGYKTSYILIIDVVDWNKIGSGTEMGSIVVDLQNMESNKVYKFTEALGVPFGKKKVLKDGAILEFNVTLLSFGSDDRQYLLMDHVGKMIRKGYYLKKRKRRPKEPPQEDPSTFVCGIDGNLPWKPWELQQHNIQVGVFHSWAERRKRKQEILQGT</sequence>
<keyword evidence="2" id="KW-0106">Calcium</keyword>
<dbReference type="AlphaFoldDB" id="A0A7S1PEI1"/>
<gene>
    <name evidence="5" type="ORF">PCOS0759_LOCUS1600</name>
</gene>
<evidence type="ECO:0000256" key="2">
    <source>
        <dbReference type="ARBA" id="ARBA00022837"/>
    </source>
</evidence>
<feature type="compositionally biased region" description="Basic and acidic residues" evidence="3">
    <location>
        <begin position="46"/>
        <end position="59"/>
    </location>
</feature>
<dbReference type="PANTHER" id="PTHR45911">
    <property type="entry name" value="C2 DOMAIN-CONTAINING PROTEIN"/>
    <property type="match status" value="1"/>
</dbReference>
<reference evidence="5" key="1">
    <citation type="submission" date="2021-01" db="EMBL/GenBank/DDBJ databases">
        <authorList>
            <person name="Corre E."/>
            <person name="Pelletier E."/>
            <person name="Niang G."/>
            <person name="Scheremetjew M."/>
            <person name="Finn R."/>
            <person name="Kale V."/>
            <person name="Holt S."/>
            <person name="Cochrane G."/>
            <person name="Meng A."/>
            <person name="Brown T."/>
            <person name="Cohen L."/>
        </authorList>
    </citation>
    <scope>NUCLEOTIDE SEQUENCE</scope>
    <source>
        <strain evidence="5">WS</strain>
    </source>
</reference>
<dbReference type="SUPFAM" id="SSF49562">
    <property type="entry name" value="C2 domain (Calcium/lipid-binding domain, CaLB)"/>
    <property type="match status" value="1"/>
</dbReference>
<dbReference type="GO" id="GO:0005509">
    <property type="term" value="F:calcium ion binding"/>
    <property type="evidence" value="ECO:0007669"/>
    <property type="project" value="TreeGrafter"/>
</dbReference>
<accession>A0A7S1PEI1</accession>
<feature type="domain" description="C2" evidence="4">
    <location>
        <begin position="166"/>
        <end position="297"/>
    </location>
</feature>
<feature type="compositionally biased region" description="Polar residues" evidence="3">
    <location>
        <begin position="22"/>
        <end position="34"/>
    </location>
</feature>
<dbReference type="InterPro" id="IPR035892">
    <property type="entry name" value="C2_domain_sf"/>
</dbReference>
<evidence type="ECO:0000313" key="5">
    <source>
        <dbReference type="EMBL" id="CAD9078368.1"/>
    </source>
</evidence>
<feature type="compositionally biased region" description="Basic and acidic residues" evidence="3">
    <location>
        <begin position="116"/>
        <end position="133"/>
    </location>
</feature>